<keyword evidence="4" id="KW-0378">Hydrolase</keyword>
<evidence type="ECO:0000259" key="7">
    <source>
        <dbReference type="Pfam" id="PF01764"/>
    </source>
</evidence>
<feature type="domain" description="Fungal lipase-type" evidence="7">
    <location>
        <begin position="592"/>
        <end position="687"/>
    </location>
</feature>
<comment type="subcellular location">
    <subcellularLocation>
        <location evidence="2">Cytoplasm</location>
    </subcellularLocation>
    <subcellularLocation>
        <location evidence="1">Nucleus</location>
    </subcellularLocation>
</comment>
<dbReference type="InterPro" id="IPR044603">
    <property type="entry name" value="SAG101-like"/>
</dbReference>
<keyword evidence="10" id="KW-1185">Reference proteome</keyword>
<feature type="domain" description="EDS1 EP" evidence="8">
    <location>
        <begin position="1597"/>
        <end position="1806"/>
    </location>
</feature>
<dbReference type="InterPro" id="IPR041266">
    <property type="entry name" value="EDS1_EP"/>
</dbReference>
<evidence type="ECO:0000256" key="6">
    <source>
        <dbReference type="ARBA" id="ARBA00023242"/>
    </source>
</evidence>
<dbReference type="PANTHER" id="PTHR46898">
    <property type="entry name" value="SENESCENCE-ASSOCIATED CARBOXYLESTERASE 101"/>
    <property type="match status" value="1"/>
</dbReference>
<keyword evidence="6" id="KW-0539">Nucleus</keyword>
<evidence type="ECO:0000256" key="3">
    <source>
        <dbReference type="ARBA" id="ARBA00022490"/>
    </source>
</evidence>
<dbReference type="PANTHER" id="PTHR46898:SF3">
    <property type="entry name" value="FUNGAL LIPASE-LIKE DOMAIN-CONTAINING PROTEIN"/>
    <property type="match status" value="1"/>
</dbReference>
<evidence type="ECO:0000256" key="4">
    <source>
        <dbReference type="ARBA" id="ARBA00022801"/>
    </source>
</evidence>
<feature type="domain" description="Fungal lipase-type" evidence="7">
    <location>
        <begin position="1918"/>
        <end position="2013"/>
    </location>
</feature>
<dbReference type="EMBL" id="CP126661">
    <property type="protein sequence ID" value="WKA04466.1"/>
    <property type="molecule type" value="Genomic_DNA"/>
</dbReference>
<dbReference type="SUPFAM" id="SSF53474">
    <property type="entry name" value="alpha/beta-Hydrolases"/>
    <property type="match status" value="5"/>
</dbReference>
<accession>A0ABY9DCH1</accession>
<feature type="domain" description="Fungal lipase-type" evidence="7">
    <location>
        <begin position="925"/>
        <end position="1006"/>
    </location>
</feature>
<evidence type="ECO:0000313" key="10">
    <source>
        <dbReference type="Proteomes" id="UP001227230"/>
    </source>
</evidence>
<evidence type="ECO:0008006" key="11">
    <source>
        <dbReference type="Google" id="ProtNLM"/>
    </source>
</evidence>
<evidence type="ECO:0000256" key="1">
    <source>
        <dbReference type="ARBA" id="ARBA00004123"/>
    </source>
</evidence>
<keyword evidence="3" id="KW-0963">Cytoplasm</keyword>
<dbReference type="Pfam" id="PF01764">
    <property type="entry name" value="Lipase_3"/>
    <property type="match status" value="4"/>
</dbReference>
<organism evidence="9 10">
    <name type="scientific">Vitis vinifera</name>
    <name type="common">Grape</name>
    <dbReference type="NCBI Taxonomy" id="29760"/>
    <lineage>
        <taxon>Eukaryota</taxon>
        <taxon>Viridiplantae</taxon>
        <taxon>Streptophyta</taxon>
        <taxon>Embryophyta</taxon>
        <taxon>Tracheophyta</taxon>
        <taxon>Spermatophyta</taxon>
        <taxon>Magnoliopsida</taxon>
        <taxon>eudicotyledons</taxon>
        <taxon>Gunneridae</taxon>
        <taxon>Pentapetalae</taxon>
        <taxon>rosids</taxon>
        <taxon>Vitales</taxon>
        <taxon>Vitaceae</taxon>
        <taxon>Viteae</taxon>
        <taxon>Vitis</taxon>
    </lineage>
</organism>
<feature type="domain" description="EDS1 EP" evidence="8">
    <location>
        <begin position="303"/>
        <end position="497"/>
    </location>
</feature>
<reference evidence="9 10" key="1">
    <citation type="journal article" date="2023" name="Hortic Res">
        <title>The complete reference genome for grapevine (Vitis vinifera L.) genetics and breeding.</title>
        <authorList>
            <person name="Shi X."/>
            <person name="Cao S."/>
            <person name="Wang X."/>
            <person name="Huang S."/>
            <person name="Wang Y."/>
            <person name="Liu Z."/>
            <person name="Liu W."/>
            <person name="Leng X."/>
            <person name="Peng Y."/>
            <person name="Wang N."/>
            <person name="Wang Y."/>
            <person name="Ma Z."/>
            <person name="Xu X."/>
            <person name="Zhang F."/>
            <person name="Xue H."/>
            <person name="Zhong H."/>
            <person name="Wang Y."/>
            <person name="Zhang K."/>
            <person name="Velt A."/>
            <person name="Avia K."/>
            <person name="Holtgrawe D."/>
            <person name="Grimplet J."/>
            <person name="Matus J.T."/>
            <person name="Ware D."/>
            <person name="Wu X."/>
            <person name="Wang H."/>
            <person name="Liu C."/>
            <person name="Fang Y."/>
            <person name="Rustenholz C."/>
            <person name="Cheng Z."/>
            <person name="Xiao H."/>
            <person name="Zhou Y."/>
        </authorList>
    </citation>
    <scope>NUCLEOTIDE SEQUENCE [LARGE SCALE GENOMIC DNA]</scope>
    <source>
        <strain evidence="10">cv. Pinot noir / PN40024</strain>
        <tissue evidence="9">Leaf</tissue>
    </source>
</reference>
<evidence type="ECO:0000256" key="2">
    <source>
        <dbReference type="ARBA" id="ARBA00004496"/>
    </source>
</evidence>
<feature type="domain" description="Fungal lipase-type" evidence="7">
    <location>
        <begin position="81"/>
        <end position="153"/>
    </location>
</feature>
<sequence length="2145" mass="241394">MVEQVERKPQKEGAMVEPLDIVAYYREGLDHEISLIESNYLKKKKTLHISICVASSHYPLIGCDSTLNRKTVELVLLTVIEGQLIITGHSLGGAVASLFTLCLLDENLLKPKCRPFCITFGSPLVGGFGLQHSIWNSFFLHVVSNQDPVPGLFLPSGRGRSTPTSSHSQTTGYKPFGTYLLCSELGCACFDNPDLILELLKVISSEVAGGLQDVDYGEILRNLKERAICKGLPQVGERFANPFSAGIIMELETIGFNQTKLLQHNIDIETVISAMEAEARNLTQKNKASDAKKLNEIKIDMTRLELYKKNSNMGYYDCFKNQGSKRDIHVEQFRVNLTGYWEGMVAQIQRKPHKEGATFRTRWLYAGTVYRRMVEPLDIAAFYREGRKDYMNKRSAHYKLLQEWYEEDVKPPSRDKLDSKKQKVSSILTEDSCFWAHVEEAILSCELLKSENCNLEEGKSSWDNLVKFEEYVMEQIDNYAVSPEIFLEKSSFMKWRGLFSSARKLGNLIVTSNLIDSALTKILELQRDQTALPSPVQYRVFYPSPNCTIVAFVSSPDCTQNPLPGQGDLVPSPLFDFLCTEEYKSVSINRAALTLFTSLHDHLSGLKTQLTVIEGRLIITGYSMGGSVASLFTLCLLEVINLSKPKCRPICITFGSPLIGDFGLQHSNWNSFFLHVVSNQDLVPGLFLPSDRSPPTSSHSQTTGYKPFGTYLLCSELGCACFDNSDLILELLKVISSEVARGLRDVDYRKILRNLKERAICKGLPQVGERFSSARELGNLMVTSNLIDSALTKILELQRDQTALLSSVQYRVFYPSPKCTIVAFVSSPDCTQNPLPGQGDLVPSPLFDFLCTEEYKSVSINRAALTLFTSFHDHLSGLKTQLDHEISLIESNYLKKKKTLHISICVASSHYPLIGCDSTLNRKTVELVLLTQIEGQLIITGHSLGGSVASLFTLCLLDGNLLKPNCRPFCITFGSPLIGGFGLQHSIWNSFFLHVVSNQDPVPGLFLPSGRGRSTPTSSHSQTTGYKPFGTYLLCSELGCACLEKPDLILGLLKVRSSEVAGGLQDVDYGEILRNLKERAICKGLQQVGERFADPFTAGIIMDLEIIGFDQTKLLQHNIDIETVISTMEEEARNPTKKNKAFDAKILNHKKKDMAGLEWYKKKSKDLNKGYYDCFKNQGSKRDIKIEQYGGHLTLYWKDMVAQVQRKPQKEGATFRTRWLYAGTVYRRMVEPLDIAAFYVEGGTDYMKNERSLHYKLLQQWYEEDVKPPSKDKLDSKKQKVSGILTEDSCFWAHVEEAILSCELLKSENCTLEQEKSSWDNLVKFEEYVMEQINNYAVSPEIFLGESSFMKWWGLYEGYIYARSNSHRSPLISFMKNGRLIITGHSMGGSVASLFTLCLLEVINISKPKCRPICITFGSPLIGDFGFQHSNWNSFFLHVVSNQDLVPGLFLPSGRSPPTSSHSQTTGYKPFGTYLLCSELGCACFDNPDLILELLKVISSEVAGGLRDVDYRKILINLKERAIFKGLQQVGERFADPLSAGIIMDLEIIGFDQTKLLRHNIDINTVIRILGAEARILAHKNKASDAKKLNDIKIHMAQLEWYKKKSKDLNKGYYDCFKNQGLKRDIKIEQYRGHLTIYWKDMVAQVQRKPQKEGASFRTSWLYPGTTYRRMVEPLDIAAFYREGRTDYINNGRSPHYKLLQQWYEEDVKPPSRDKLDSKKLKVSGILTEDSLFWAHVEEALLSCESLKSANSTLEQRKSSWDNLVKFGEYVMEQIGNYAVSPEIFLGESSFMKWWGVYEDYIDASNNFYGSPLINFMKDRSYRLFSSARKLGNLIVTSNLIDSALTKILELQRDQTALPSPVQYRVFYPSPKCTIVAFVSSPDCTQNPLPGQGDLVPSPLFDFLCTEEYKSVSINRAALTLFTSLHDHLSGLKTQLTVIEGRLIITGYSMGGSVASLFTLCLLEVINLSKPKCRPICITFGSPLIGDFGLQHSNWNSFFLHVVSNQDLVPGLFLPSDRSPPTSSHSQTTGYKPFGTYLLCSELGCACFDNSDLILELLKVISSEVARGLRDVDYRKILRNLKERAICKGLPQVGERFANPFAAGIIMELETNIGFNETKVNSFLPSNDVMEHGLHLIKYCNNCPI</sequence>
<dbReference type="Gene3D" id="3.40.50.1820">
    <property type="entry name" value="alpha/beta hydrolase"/>
    <property type="match status" value="5"/>
</dbReference>
<name>A0ABY9DCH1_VITVI</name>
<protein>
    <recommendedName>
        <fullName evidence="11">Senescence-associated carboxylesterase 101</fullName>
    </recommendedName>
</protein>
<evidence type="ECO:0000313" key="9">
    <source>
        <dbReference type="EMBL" id="WKA04466.1"/>
    </source>
</evidence>
<keyword evidence="5" id="KW-0611">Plant defense</keyword>
<dbReference type="Proteomes" id="UP001227230">
    <property type="component" value="Chromosome 14"/>
</dbReference>
<feature type="domain" description="EDS1 EP" evidence="8">
    <location>
        <begin position="1156"/>
        <end position="1366"/>
    </location>
</feature>
<evidence type="ECO:0000256" key="5">
    <source>
        <dbReference type="ARBA" id="ARBA00022821"/>
    </source>
</evidence>
<evidence type="ECO:0000259" key="8">
    <source>
        <dbReference type="Pfam" id="PF18117"/>
    </source>
</evidence>
<dbReference type="Pfam" id="PF18117">
    <property type="entry name" value="EDS1_EP"/>
    <property type="match status" value="3"/>
</dbReference>
<dbReference type="InterPro" id="IPR029058">
    <property type="entry name" value="AB_hydrolase_fold"/>
</dbReference>
<dbReference type="InterPro" id="IPR002921">
    <property type="entry name" value="Fungal_lipase-type"/>
</dbReference>
<gene>
    <name evidence="9" type="ORF">VitviT2T_022501</name>
</gene>
<proteinExistence type="predicted"/>